<organism evidence="2 3">
    <name type="scientific">Mesorhabditis spiculigera</name>
    <dbReference type="NCBI Taxonomy" id="96644"/>
    <lineage>
        <taxon>Eukaryota</taxon>
        <taxon>Metazoa</taxon>
        <taxon>Ecdysozoa</taxon>
        <taxon>Nematoda</taxon>
        <taxon>Chromadorea</taxon>
        <taxon>Rhabditida</taxon>
        <taxon>Rhabditina</taxon>
        <taxon>Rhabditomorpha</taxon>
        <taxon>Rhabditoidea</taxon>
        <taxon>Rhabditidae</taxon>
        <taxon>Mesorhabditinae</taxon>
        <taxon>Mesorhabditis</taxon>
    </lineage>
</organism>
<dbReference type="InterPro" id="IPR002018">
    <property type="entry name" value="CarbesteraseB"/>
</dbReference>
<feature type="domain" description="Carboxylesterase type B" evidence="1">
    <location>
        <begin position="10"/>
        <end position="409"/>
    </location>
</feature>
<feature type="non-terminal residue" evidence="2">
    <location>
        <position position="913"/>
    </location>
</feature>
<reference evidence="2" key="1">
    <citation type="submission" date="2023-06" db="EMBL/GenBank/DDBJ databases">
        <authorList>
            <person name="Delattre M."/>
        </authorList>
    </citation>
    <scope>NUCLEOTIDE SEQUENCE</scope>
    <source>
        <strain evidence="2">AF72</strain>
    </source>
</reference>
<dbReference type="PANTHER" id="PTHR11559">
    <property type="entry name" value="CARBOXYLESTERASE"/>
    <property type="match status" value="1"/>
</dbReference>
<dbReference type="Pfam" id="PF00135">
    <property type="entry name" value="COesterase"/>
    <property type="match status" value="2"/>
</dbReference>
<feature type="domain" description="Carboxylesterase type B" evidence="1">
    <location>
        <begin position="415"/>
        <end position="890"/>
    </location>
</feature>
<dbReference type="EMBL" id="CATQJA010002647">
    <property type="protein sequence ID" value="CAJ0576943.1"/>
    <property type="molecule type" value="Genomic_DNA"/>
</dbReference>
<dbReference type="SUPFAM" id="SSF53474">
    <property type="entry name" value="alpha/beta-Hydrolases"/>
    <property type="match status" value="2"/>
</dbReference>
<accession>A0AA36CX23</accession>
<sequence>MSHIRLASYTAEVYESVPYAEEPSGELRFETPVPRQNWSTILDVRAQTKCPTHVDSTPVAEDFKAIEDCLRLKIVVPLDENGKRFKDKAPLLVWIHGGSYHFGGKYHYNSTGVVKHFASRKIAFASIDYRLGFEGFLSAGDPEIPGNLALEDIYSGLQFLRENANNFGFDVNNIVVAGESAGAALAGITAISPRFKGLIHGAMLFSGTPGAAWGIRNKHTIANTKFMFAKCNCSATADTKSVKECMKKAPIDCYRTGDKNELDRKGKKNGRTYENQRMGETLFTPIVDASRGEDAMLPDKLENLISQHAHLPILISNAAHEQMAMMRALVTYLNHYGTSIPQWFGEMVPDRYNASATVKLLLKERYLPEKFSDQVTIRKLSHWSNDEWTTSAHETALQYADKNLTVYTLLNDVFDEPEAEVYESIPYAEEPSGDLRFEKPVPRQNWSTILDVRESTACPTYAREYQLTYQEDCLRLKVVVPLDEHGKRYPEKLPLLVWIHGGSYQVGGKKYYASSGVIKNIASRFLSSGDKDFPGNLALEDLLLGMIFLRENADNFGFDANNIVVAGESAGGSLAGLMAISPRFNGLFHGVMIFSGSPSSAWAIRTKHTAANSKQLFERCNCTTTPGSRAIKECMKKAPVQCYRDIDEFEFDVKGKNNGGIYEGWRMATCWFTPVVDAHRGAESFLPEKPETLSNNAAHELMQHTDQLLQQLEEGWMTVDDFFDAQVPKRYNASAVVRMLIKERYQPKRTRERITVVRKLTQFTTDEWLADAQYEALDYTGKNLTVYCLINDVFDAPDGGEELFDSTTHGTDLFMLFENHGITERITFFDRHKQLGAKFADRLADIMEEFIRTKKLKDHPAFNRETRPLIKISHHRIQHVNYDTESYYFWKILLPTIARFNLQEKKIETAKAG</sequence>
<comment type="caution">
    <text evidence="2">The sequence shown here is derived from an EMBL/GenBank/DDBJ whole genome shotgun (WGS) entry which is preliminary data.</text>
</comment>
<dbReference type="Gene3D" id="3.40.50.1820">
    <property type="entry name" value="alpha/beta hydrolase"/>
    <property type="match status" value="2"/>
</dbReference>
<dbReference type="Proteomes" id="UP001177023">
    <property type="component" value="Unassembled WGS sequence"/>
</dbReference>
<proteinExistence type="predicted"/>
<gene>
    <name evidence="2" type="ORF">MSPICULIGERA_LOCUS15224</name>
</gene>
<evidence type="ECO:0000313" key="3">
    <source>
        <dbReference type="Proteomes" id="UP001177023"/>
    </source>
</evidence>
<dbReference type="InterPro" id="IPR029058">
    <property type="entry name" value="AB_hydrolase_fold"/>
</dbReference>
<evidence type="ECO:0000259" key="1">
    <source>
        <dbReference type="Pfam" id="PF00135"/>
    </source>
</evidence>
<dbReference type="InterPro" id="IPR050309">
    <property type="entry name" value="Type-B_Carboxylest/Lipase"/>
</dbReference>
<name>A0AA36CX23_9BILA</name>
<evidence type="ECO:0000313" key="2">
    <source>
        <dbReference type="EMBL" id="CAJ0576943.1"/>
    </source>
</evidence>
<dbReference type="AlphaFoldDB" id="A0AA36CX23"/>
<protein>
    <recommendedName>
        <fullName evidence="1">Carboxylesterase type B domain-containing protein</fullName>
    </recommendedName>
</protein>
<keyword evidence="3" id="KW-1185">Reference proteome</keyword>